<feature type="non-terminal residue" evidence="1">
    <location>
        <position position="1"/>
    </location>
</feature>
<organism evidence="1 2">
    <name type="scientific">Racocetra persica</name>
    <dbReference type="NCBI Taxonomy" id="160502"/>
    <lineage>
        <taxon>Eukaryota</taxon>
        <taxon>Fungi</taxon>
        <taxon>Fungi incertae sedis</taxon>
        <taxon>Mucoromycota</taxon>
        <taxon>Glomeromycotina</taxon>
        <taxon>Glomeromycetes</taxon>
        <taxon>Diversisporales</taxon>
        <taxon>Gigasporaceae</taxon>
        <taxon>Racocetra</taxon>
    </lineage>
</organism>
<evidence type="ECO:0000313" key="2">
    <source>
        <dbReference type="Proteomes" id="UP000789920"/>
    </source>
</evidence>
<dbReference type="Proteomes" id="UP000789920">
    <property type="component" value="Unassembled WGS sequence"/>
</dbReference>
<comment type="caution">
    <text evidence="1">The sequence shown here is derived from an EMBL/GenBank/DDBJ whole genome shotgun (WGS) entry which is preliminary data.</text>
</comment>
<name>A0ACA9SX99_9GLOM</name>
<gene>
    <name evidence="1" type="ORF">RPERSI_LOCUS35665</name>
</gene>
<keyword evidence="2" id="KW-1185">Reference proteome</keyword>
<proteinExistence type="predicted"/>
<sequence length="50" mass="5068">LPLFAIGVVGVLLSLVPCSRWCLVIAGVVIGIVVIAGVVVVVGLVPLLDF</sequence>
<dbReference type="EMBL" id="CAJVQC010166385">
    <property type="protein sequence ID" value="CAG8849591.1"/>
    <property type="molecule type" value="Genomic_DNA"/>
</dbReference>
<feature type="non-terminal residue" evidence="1">
    <location>
        <position position="50"/>
    </location>
</feature>
<reference evidence="1" key="1">
    <citation type="submission" date="2021-06" db="EMBL/GenBank/DDBJ databases">
        <authorList>
            <person name="Kallberg Y."/>
            <person name="Tangrot J."/>
            <person name="Rosling A."/>
        </authorList>
    </citation>
    <scope>NUCLEOTIDE SEQUENCE</scope>
    <source>
        <strain evidence="1">MA461A</strain>
    </source>
</reference>
<protein>
    <submittedName>
        <fullName evidence="1">18421_t:CDS:1</fullName>
    </submittedName>
</protein>
<accession>A0ACA9SX99</accession>
<evidence type="ECO:0000313" key="1">
    <source>
        <dbReference type="EMBL" id="CAG8849591.1"/>
    </source>
</evidence>